<evidence type="ECO:0000256" key="2">
    <source>
        <dbReference type="ARBA" id="ARBA00022705"/>
    </source>
</evidence>
<dbReference type="GO" id="GO:0008270">
    <property type="term" value="F:zinc ion binding"/>
    <property type="evidence" value="ECO:0007669"/>
    <property type="project" value="UniProtKB-UniRule"/>
</dbReference>
<dbReference type="GO" id="GO:0043138">
    <property type="term" value="F:3'-5' DNA helicase activity"/>
    <property type="evidence" value="ECO:0007669"/>
    <property type="project" value="UniProtKB-EC"/>
</dbReference>
<evidence type="ECO:0000313" key="15">
    <source>
        <dbReference type="EMBL" id="SEF67988.1"/>
    </source>
</evidence>
<feature type="binding site" evidence="12">
    <location>
        <position position="523"/>
    </location>
    <ligand>
        <name>Zn(2+)</name>
        <dbReference type="ChEBI" id="CHEBI:29105"/>
        <label>2</label>
    </ligand>
</feature>
<dbReference type="NCBIfam" id="NF004066">
    <property type="entry name" value="PRK05580.1-3"/>
    <property type="match status" value="1"/>
</dbReference>
<protein>
    <recommendedName>
        <fullName evidence="12">Replication restart protein PriA</fullName>
    </recommendedName>
    <alternativeName>
        <fullName evidence="12">ATP-dependent DNA helicase PriA</fullName>
        <ecNumber evidence="12">5.6.2.4</ecNumber>
    </alternativeName>
    <alternativeName>
        <fullName evidence="12">DNA 3'-5' helicase PriA</fullName>
    </alternativeName>
</protein>
<evidence type="ECO:0000256" key="1">
    <source>
        <dbReference type="ARBA" id="ARBA00022515"/>
    </source>
</evidence>
<dbReference type="GO" id="GO:0006310">
    <property type="term" value="P:DNA recombination"/>
    <property type="evidence" value="ECO:0007669"/>
    <property type="project" value="InterPro"/>
</dbReference>
<keyword evidence="2 12" id="KW-0235">DNA replication</keyword>
<feature type="binding site" evidence="12">
    <location>
        <position position="551"/>
    </location>
    <ligand>
        <name>Zn(2+)</name>
        <dbReference type="ChEBI" id="CHEBI:29105"/>
        <label>1</label>
    </ligand>
</feature>
<evidence type="ECO:0000256" key="8">
    <source>
        <dbReference type="ARBA" id="ARBA00022840"/>
    </source>
</evidence>
<organism evidence="15 16">
    <name type="scientific">Caloramator fervidus</name>
    <dbReference type="NCBI Taxonomy" id="29344"/>
    <lineage>
        <taxon>Bacteria</taxon>
        <taxon>Bacillati</taxon>
        <taxon>Bacillota</taxon>
        <taxon>Clostridia</taxon>
        <taxon>Eubacteriales</taxon>
        <taxon>Clostridiaceae</taxon>
        <taxon>Caloramator</taxon>
    </lineage>
</organism>
<dbReference type="InterPro" id="IPR041236">
    <property type="entry name" value="PriA_C"/>
</dbReference>
<keyword evidence="8 12" id="KW-0067">ATP-binding</keyword>
<dbReference type="SMART" id="SM00490">
    <property type="entry name" value="HELICc"/>
    <property type="match status" value="1"/>
</dbReference>
<name>A0A1H5U0M9_9CLOT</name>
<comment type="subunit">
    <text evidence="12">Component of the replication restart primosome.</text>
</comment>
<dbReference type="Pfam" id="PF17764">
    <property type="entry name" value="PriA_3primeBD"/>
    <property type="match status" value="1"/>
</dbReference>
<dbReference type="Gene3D" id="3.40.1440.60">
    <property type="entry name" value="PriA, 3(prime) DNA-binding domain"/>
    <property type="match status" value="1"/>
</dbReference>
<dbReference type="HAMAP" id="MF_00983">
    <property type="entry name" value="PriA"/>
    <property type="match status" value="1"/>
</dbReference>
<keyword evidence="1 12" id="KW-0639">Primosome</keyword>
<proteinExistence type="inferred from homology"/>
<dbReference type="PROSITE" id="PS51194">
    <property type="entry name" value="HELICASE_CTER"/>
    <property type="match status" value="1"/>
</dbReference>
<keyword evidence="10 12" id="KW-0413">Isomerase</keyword>
<evidence type="ECO:0000256" key="11">
    <source>
        <dbReference type="ARBA" id="ARBA00048988"/>
    </source>
</evidence>
<keyword evidence="6 12" id="KW-0347">Helicase</keyword>
<feature type="binding site" evidence="12">
    <location>
        <position position="554"/>
    </location>
    <ligand>
        <name>Zn(2+)</name>
        <dbReference type="ChEBI" id="CHEBI:29105"/>
        <label>1</label>
    </ligand>
</feature>
<keyword evidence="3 12" id="KW-0479">Metal-binding</keyword>
<dbReference type="InterPro" id="IPR005259">
    <property type="entry name" value="PriA"/>
</dbReference>
<dbReference type="InterPro" id="IPR027417">
    <property type="entry name" value="P-loop_NTPase"/>
</dbReference>
<feature type="binding site" evidence="12">
    <location>
        <position position="538"/>
    </location>
    <ligand>
        <name>Zn(2+)</name>
        <dbReference type="ChEBI" id="CHEBI:29105"/>
        <label>2</label>
    </ligand>
</feature>
<comment type="catalytic activity">
    <reaction evidence="12">
        <text>Couples ATP hydrolysis with the unwinding of duplex DNA by translocating in the 3'-5' direction.</text>
        <dbReference type="EC" id="5.6.2.4"/>
    </reaction>
</comment>
<dbReference type="Pfam" id="PF00270">
    <property type="entry name" value="DEAD"/>
    <property type="match status" value="1"/>
</dbReference>
<reference evidence="16" key="1">
    <citation type="submission" date="2016-10" db="EMBL/GenBank/DDBJ databases">
        <authorList>
            <person name="Varghese N."/>
            <person name="Submissions S."/>
        </authorList>
    </citation>
    <scope>NUCLEOTIDE SEQUENCE [LARGE SCALE GENOMIC DNA]</scope>
    <source>
        <strain evidence="16">DSM 5463</strain>
    </source>
</reference>
<evidence type="ECO:0000256" key="6">
    <source>
        <dbReference type="ARBA" id="ARBA00022806"/>
    </source>
</evidence>
<dbReference type="Gene3D" id="3.40.50.300">
    <property type="entry name" value="P-loop containing nucleotide triphosphate hydrolases"/>
    <property type="match status" value="2"/>
</dbReference>
<keyword evidence="16" id="KW-1185">Reference proteome</keyword>
<comment type="cofactor">
    <cofactor evidence="12">
        <name>Zn(2+)</name>
        <dbReference type="ChEBI" id="CHEBI:29105"/>
    </cofactor>
    <text evidence="12">Binds 2 zinc ions per subunit.</text>
</comment>
<keyword evidence="7 12" id="KW-0862">Zinc</keyword>
<dbReference type="CDD" id="cd17929">
    <property type="entry name" value="DEXHc_priA"/>
    <property type="match status" value="1"/>
</dbReference>
<dbReference type="GO" id="GO:0003677">
    <property type="term" value="F:DNA binding"/>
    <property type="evidence" value="ECO:0007669"/>
    <property type="project" value="UniProtKB-UniRule"/>
</dbReference>
<dbReference type="FunFam" id="3.40.50.300:FF:000489">
    <property type="entry name" value="Primosome assembly protein PriA"/>
    <property type="match status" value="1"/>
</dbReference>
<dbReference type="InterPro" id="IPR014001">
    <property type="entry name" value="Helicase_ATP-bd"/>
</dbReference>
<feature type="domain" description="Helicase ATP-binding" evidence="13">
    <location>
        <begin position="283"/>
        <end position="449"/>
    </location>
</feature>
<dbReference type="NCBIfam" id="TIGR00595">
    <property type="entry name" value="priA"/>
    <property type="match status" value="1"/>
</dbReference>
<sequence>MKIASVVINTSVKELDKKFDYMISEDMEDIIKVGMRVIVPFGLGNKLIDGIVVDIKEYSEGENLKYIYDILDEDIIIDNSTLDLAKQISNIYLCSYYDAIKLFLPFSNLKRTVLIKRLNFDEIYTDEYDFLNYLKNDYIQLEKIERLINKKIKKTQLIKLYKKGIIDVKEVLNKVVKPKKEVVIKVTDEFIVREFIEKNKQNKRLEKQISVLEVLLKRQEFVLLKELVDTLNVSSSTLKALLNKGLILKEYVEVYRNPIKDNYVYEKVVLNQEQENAIDNILSAYRNGKRVTLLFGVTGSGKTEIYINLIEKFLLEGYGAIVLIPEISLTPQTVERFKGRFGDKIAVLHSRLSDGERYDEWRRIYKGEAQIVIGARSAVFAPVKNLKLIIVDEEHEHTYKSEITPKYDARDIAKLRLENVNGLLILGSATPSIESYFKAKNGEYNLVEIHKRANKGVLPQVNIVDMRSELKKGNRSVFSQVLLEEIALNLEQRNQIILFINRRGHSTFVSCRACGYVAKCLDCDITLTYHYYNNSLSCHYCGKNYIIPSKCPKCKSQYIKYFGAGTEKVETEIKKYFPKARVLRMDMDTTRYKGAHEDIYRAFKNGDADILIGTQMIAKGMDFKNVTLVGIIAIDTILNLPDYKAAERAFQLISQVSGRAGRGEKSGKVIIQTYEPENPVIQFASFHDYKSFYEYEIKMRQLMNNPPFTDILYLLLTSQNEQELIKKSHELAQYFNDMTTSKDIEFLGPSPCYISKIKNVFRWNFVIKGNVKKYYANIYQIVYNLLNSSNISFTMDINPVSML</sequence>
<feature type="binding site" evidence="12">
    <location>
        <position position="520"/>
    </location>
    <ligand>
        <name>Zn(2+)</name>
        <dbReference type="ChEBI" id="CHEBI:29105"/>
        <label>2</label>
    </ligand>
</feature>
<evidence type="ECO:0000256" key="4">
    <source>
        <dbReference type="ARBA" id="ARBA00022741"/>
    </source>
</evidence>
<dbReference type="OrthoDB" id="9759544at2"/>
<dbReference type="SUPFAM" id="SSF52540">
    <property type="entry name" value="P-loop containing nucleoside triphosphate hydrolases"/>
    <property type="match status" value="1"/>
</dbReference>
<keyword evidence="5 12" id="KW-0378">Hydrolase</keyword>
<dbReference type="Pfam" id="PF18319">
    <property type="entry name" value="Zn_ribbon_PriA"/>
    <property type="match status" value="1"/>
</dbReference>
<dbReference type="PROSITE" id="PS51192">
    <property type="entry name" value="HELICASE_ATP_BIND_1"/>
    <property type="match status" value="1"/>
</dbReference>
<dbReference type="GO" id="GO:0006269">
    <property type="term" value="P:DNA replication, synthesis of primer"/>
    <property type="evidence" value="ECO:0007669"/>
    <property type="project" value="UniProtKB-KW"/>
</dbReference>
<feature type="domain" description="Helicase C-terminal" evidence="14">
    <location>
        <begin position="546"/>
        <end position="703"/>
    </location>
</feature>
<evidence type="ECO:0000256" key="5">
    <source>
        <dbReference type="ARBA" id="ARBA00022801"/>
    </source>
</evidence>
<evidence type="ECO:0000256" key="10">
    <source>
        <dbReference type="ARBA" id="ARBA00023235"/>
    </source>
</evidence>
<dbReference type="InterPro" id="IPR001650">
    <property type="entry name" value="Helicase_C-like"/>
</dbReference>
<dbReference type="InterPro" id="IPR041222">
    <property type="entry name" value="PriA_3primeBD"/>
</dbReference>
<dbReference type="GO" id="GO:0005524">
    <property type="term" value="F:ATP binding"/>
    <property type="evidence" value="ECO:0007669"/>
    <property type="project" value="UniProtKB-UniRule"/>
</dbReference>
<gene>
    <name evidence="12" type="primary">priA</name>
    <name evidence="15" type="ORF">SAMN05660865_00743</name>
</gene>
<dbReference type="Pfam" id="PF18074">
    <property type="entry name" value="PriA_C"/>
    <property type="match status" value="1"/>
</dbReference>
<keyword evidence="4 12" id="KW-0547">Nucleotide-binding</keyword>
<dbReference type="Proteomes" id="UP000242850">
    <property type="component" value="Unassembled WGS sequence"/>
</dbReference>
<evidence type="ECO:0000256" key="12">
    <source>
        <dbReference type="HAMAP-Rule" id="MF_00983"/>
    </source>
</evidence>
<dbReference type="PANTHER" id="PTHR30580:SF0">
    <property type="entry name" value="PRIMOSOMAL PROTEIN N"/>
    <property type="match status" value="1"/>
</dbReference>
<feature type="binding site" evidence="12">
    <location>
        <position position="514"/>
    </location>
    <ligand>
        <name>Zn(2+)</name>
        <dbReference type="ChEBI" id="CHEBI:29105"/>
        <label>1</label>
    </ligand>
</feature>
<accession>A0A1H5U0M9</accession>
<dbReference type="InterPro" id="IPR042115">
    <property type="entry name" value="PriA_3primeBD_sf"/>
</dbReference>
<comment type="function">
    <text evidence="12">Initiates the restart of stalled replication forks, which reloads the replicative helicase on sites other than the origin of replication. Recognizes and binds to abandoned replication forks and remodels them to uncover a helicase loading site. Promotes assembly of the primosome at these replication forks.</text>
</comment>
<dbReference type="Pfam" id="PF00271">
    <property type="entry name" value="Helicase_C"/>
    <property type="match status" value="1"/>
</dbReference>
<dbReference type="InterPro" id="IPR011545">
    <property type="entry name" value="DEAD/DEAH_box_helicase_dom"/>
</dbReference>
<evidence type="ECO:0000256" key="7">
    <source>
        <dbReference type="ARBA" id="ARBA00022833"/>
    </source>
</evidence>
<dbReference type="EC" id="5.6.2.4" evidence="12"/>
<evidence type="ECO:0000259" key="13">
    <source>
        <dbReference type="PROSITE" id="PS51192"/>
    </source>
</evidence>
<dbReference type="SMART" id="SM00487">
    <property type="entry name" value="DEXDc"/>
    <property type="match status" value="1"/>
</dbReference>
<keyword evidence="9 12" id="KW-0238">DNA-binding</keyword>
<dbReference type="CDD" id="cd18804">
    <property type="entry name" value="SF2_C_priA"/>
    <property type="match status" value="1"/>
</dbReference>
<comment type="catalytic activity">
    <reaction evidence="11 12">
        <text>ATP + H2O = ADP + phosphate + H(+)</text>
        <dbReference type="Rhea" id="RHEA:13065"/>
        <dbReference type="ChEBI" id="CHEBI:15377"/>
        <dbReference type="ChEBI" id="CHEBI:15378"/>
        <dbReference type="ChEBI" id="CHEBI:30616"/>
        <dbReference type="ChEBI" id="CHEBI:43474"/>
        <dbReference type="ChEBI" id="CHEBI:456216"/>
        <dbReference type="EC" id="5.6.2.4"/>
    </reaction>
</comment>
<dbReference type="InterPro" id="IPR040498">
    <property type="entry name" value="PriA_CRR"/>
</dbReference>
<feature type="binding site" evidence="12">
    <location>
        <position position="511"/>
    </location>
    <ligand>
        <name>Zn(2+)</name>
        <dbReference type="ChEBI" id="CHEBI:29105"/>
        <label>1</label>
    </ligand>
</feature>
<evidence type="ECO:0000256" key="9">
    <source>
        <dbReference type="ARBA" id="ARBA00023125"/>
    </source>
</evidence>
<dbReference type="AlphaFoldDB" id="A0A1H5U0M9"/>
<evidence type="ECO:0000256" key="3">
    <source>
        <dbReference type="ARBA" id="ARBA00022723"/>
    </source>
</evidence>
<dbReference type="RefSeq" id="WP_103895745.1">
    <property type="nucleotide sequence ID" value="NZ_FNUK01000007.1"/>
</dbReference>
<dbReference type="GO" id="GO:0006302">
    <property type="term" value="P:double-strand break repair"/>
    <property type="evidence" value="ECO:0007669"/>
    <property type="project" value="InterPro"/>
</dbReference>
<dbReference type="GO" id="GO:1990077">
    <property type="term" value="C:primosome complex"/>
    <property type="evidence" value="ECO:0007669"/>
    <property type="project" value="UniProtKB-UniRule"/>
</dbReference>
<dbReference type="EMBL" id="FNUK01000007">
    <property type="protein sequence ID" value="SEF67988.1"/>
    <property type="molecule type" value="Genomic_DNA"/>
</dbReference>
<comment type="similarity">
    <text evidence="12">Belongs to the helicase family. PriA subfamily.</text>
</comment>
<evidence type="ECO:0000313" key="16">
    <source>
        <dbReference type="Proteomes" id="UP000242850"/>
    </source>
</evidence>
<dbReference type="GO" id="GO:0016887">
    <property type="term" value="F:ATP hydrolysis activity"/>
    <property type="evidence" value="ECO:0007669"/>
    <property type="project" value="RHEA"/>
</dbReference>
<feature type="binding site" evidence="12">
    <location>
        <position position="541"/>
    </location>
    <ligand>
        <name>Zn(2+)</name>
        <dbReference type="ChEBI" id="CHEBI:29105"/>
        <label>2</label>
    </ligand>
</feature>
<dbReference type="GO" id="GO:0006270">
    <property type="term" value="P:DNA replication initiation"/>
    <property type="evidence" value="ECO:0007669"/>
    <property type="project" value="TreeGrafter"/>
</dbReference>
<evidence type="ECO:0000259" key="14">
    <source>
        <dbReference type="PROSITE" id="PS51194"/>
    </source>
</evidence>
<dbReference type="PANTHER" id="PTHR30580">
    <property type="entry name" value="PRIMOSOMAL PROTEIN N"/>
    <property type="match status" value="1"/>
</dbReference>